<reference evidence="4" key="2">
    <citation type="submission" date="2018-11" db="EMBL/GenBank/DDBJ databases">
        <title>Trombidioid mite genomics.</title>
        <authorList>
            <person name="Dong X."/>
        </authorList>
    </citation>
    <scope>NUCLEOTIDE SEQUENCE</scope>
    <source>
        <strain evidence="4">UoL-WK</strain>
    </source>
</reference>
<evidence type="ECO:0000313" key="5">
    <source>
        <dbReference type="Proteomes" id="UP000285301"/>
    </source>
</evidence>
<organism evidence="4 5">
    <name type="scientific">Dinothrombium tinctorium</name>
    <dbReference type="NCBI Taxonomy" id="1965070"/>
    <lineage>
        <taxon>Eukaryota</taxon>
        <taxon>Metazoa</taxon>
        <taxon>Ecdysozoa</taxon>
        <taxon>Arthropoda</taxon>
        <taxon>Chelicerata</taxon>
        <taxon>Arachnida</taxon>
        <taxon>Acari</taxon>
        <taxon>Acariformes</taxon>
        <taxon>Trombidiformes</taxon>
        <taxon>Prostigmata</taxon>
        <taxon>Anystina</taxon>
        <taxon>Parasitengona</taxon>
        <taxon>Trombidioidea</taxon>
        <taxon>Trombidiidae</taxon>
        <taxon>Dinothrombium</taxon>
    </lineage>
</organism>
<dbReference type="EMBL" id="NCKU01002131">
    <property type="protein sequence ID" value="RWS10336.1"/>
    <property type="molecule type" value="Genomic_DNA"/>
</dbReference>
<sequence length="64" mass="7718">MKLNDSWYNISELCRNRIIAVCDLFCYLRYIQEGLVKSGFHETYWEVMRRRRNIALSKLGFPIS</sequence>
<dbReference type="GO" id="GO:0005085">
    <property type="term" value="F:guanyl-nucleotide exchange factor activity"/>
    <property type="evidence" value="ECO:0007669"/>
    <property type="project" value="InterPro"/>
</dbReference>
<dbReference type="GO" id="GO:0006887">
    <property type="term" value="P:exocytosis"/>
    <property type="evidence" value="ECO:0007669"/>
    <property type="project" value="TreeGrafter"/>
</dbReference>
<gene>
    <name evidence="4" type="ORF">B4U79_01468</name>
    <name evidence="3" type="ORF">B4U79_15482</name>
</gene>
<comment type="caution">
    <text evidence="4">The sequence shown here is derived from an EMBL/GenBank/DDBJ whole genome shotgun (WGS) entry which is preliminary data.</text>
</comment>
<comment type="similarity">
    <text evidence="2">Belongs to the SEC2 family.</text>
</comment>
<dbReference type="PANTHER" id="PTHR14430">
    <property type="entry name" value="RABIN3-RELATED"/>
    <property type="match status" value="1"/>
</dbReference>
<accession>A0A3S3Q4A1</accession>
<protein>
    <submittedName>
        <fullName evidence="4">Rab-3A-interacting protein-like protein</fullName>
    </submittedName>
</protein>
<evidence type="ECO:0000313" key="4">
    <source>
        <dbReference type="EMBL" id="RWS13684.1"/>
    </source>
</evidence>
<dbReference type="AlphaFoldDB" id="A0A3S3Q4A1"/>
<evidence type="ECO:0000313" key="3">
    <source>
        <dbReference type="EMBL" id="RWS10336.1"/>
    </source>
</evidence>
<evidence type="ECO:0000256" key="2">
    <source>
        <dbReference type="ARBA" id="ARBA00025794"/>
    </source>
</evidence>
<dbReference type="PANTHER" id="PTHR14430:SF0">
    <property type="entry name" value="SEC2P DOMAIN-CONTAINING PROTEIN"/>
    <property type="match status" value="1"/>
</dbReference>
<proteinExistence type="inferred from homology"/>
<dbReference type="Proteomes" id="UP000285301">
    <property type="component" value="Unassembled WGS sequence"/>
</dbReference>
<keyword evidence="5" id="KW-1185">Reference proteome</keyword>
<dbReference type="OrthoDB" id="5560525at2759"/>
<dbReference type="EMBL" id="NCKU01000918">
    <property type="protein sequence ID" value="RWS13684.1"/>
    <property type="molecule type" value="Genomic_DNA"/>
</dbReference>
<name>A0A3S3Q4A1_9ACAR</name>
<keyword evidence="1" id="KW-0175">Coiled coil</keyword>
<dbReference type="Pfam" id="PF25555">
    <property type="entry name" value="RAB3A-like_C"/>
    <property type="match status" value="1"/>
</dbReference>
<reference evidence="4 5" key="1">
    <citation type="journal article" date="2018" name="Gigascience">
        <title>Genomes of trombidid mites reveal novel predicted allergens and laterally-transferred genes associated with secondary metabolism.</title>
        <authorList>
            <person name="Dong X."/>
            <person name="Chaisiri K."/>
            <person name="Xia D."/>
            <person name="Armstrong S.D."/>
            <person name="Fang Y."/>
            <person name="Donnelly M.J."/>
            <person name="Kadowaki T."/>
            <person name="McGarry J.W."/>
            <person name="Darby A.C."/>
            <person name="Makepeace B.L."/>
        </authorList>
    </citation>
    <scope>NUCLEOTIDE SEQUENCE [LARGE SCALE GENOMIC DNA]</scope>
    <source>
        <strain evidence="4">UoL-WK</strain>
    </source>
</reference>
<dbReference type="GO" id="GO:0070319">
    <property type="term" value="C:Golgi to plasma membrane transport vesicle"/>
    <property type="evidence" value="ECO:0007669"/>
    <property type="project" value="TreeGrafter"/>
</dbReference>
<dbReference type="CDD" id="cd21044">
    <property type="entry name" value="Rab11BD_RAB3IP_like"/>
    <property type="match status" value="1"/>
</dbReference>
<evidence type="ECO:0000256" key="1">
    <source>
        <dbReference type="ARBA" id="ARBA00023054"/>
    </source>
</evidence>
<dbReference type="STRING" id="1965070.A0A3S3Q4A1"/>
<dbReference type="InterPro" id="IPR040351">
    <property type="entry name" value="RAB3IL/RAB3IP/Sec2"/>
</dbReference>